<accession>A0A914I185</accession>
<proteinExistence type="predicted"/>
<reference evidence="2" key="1">
    <citation type="submission" date="2022-11" db="UniProtKB">
        <authorList>
            <consortium name="WormBaseParasite"/>
        </authorList>
    </citation>
    <scope>IDENTIFICATION</scope>
</reference>
<keyword evidence="1" id="KW-1185">Reference proteome</keyword>
<name>A0A914I185_GLORO</name>
<evidence type="ECO:0000313" key="2">
    <source>
        <dbReference type="WBParaSite" id="Gr19_v10_g6354.t2"/>
    </source>
</evidence>
<dbReference type="AlphaFoldDB" id="A0A914I185"/>
<sequence>MATNRRYTQKEYEAKIKQKLGYTILTIKRWKRNFGIRANPRLRDIDIAKMLHIGARTLYSWRHQFEDKGVQMQGSDSFLNGKGSH</sequence>
<organism evidence="1 2">
    <name type="scientific">Globodera rostochiensis</name>
    <name type="common">Golden nematode worm</name>
    <name type="synonym">Heterodera rostochiensis</name>
    <dbReference type="NCBI Taxonomy" id="31243"/>
    <lineage>
        <taxon>Eukaryota</taxon>
        <taxon>Metazoa</taxon>
        <taxon>Ecdysozoa</taxon>
        <taxon>Nematoda</taxon>
        <taxon>Chromadorea</taxon>
        <taxon>Rhabditida</taxon>
        <taxon>Tylenchina</taxon>
        <taxon>Tylenchomorpha</taxon>
        <taxon>Tylenchoidea</taxon>
        <taxon>Heteroderidae</taxon>
        <taxon>Heteroderinae</taxon>
        <taxon>Globodera</taxon>
    </lineage>
</organism>
<dbReference type="WBParaSite" id="Gr19_v10_g6354.t2">
    <property type="protein sequence ID" value="Gr19_v10_g6354.t2"/>
    <property type="gene ID" value="Gr19_v10_g6354"/>
</dbReference>
<evidence type="ECO:0000313" key="1">
    <source>
        <dbReference type="Proteomes" id="UP000887572"/>
    </source>
</evidence>
<dbReference type="Proteomes" id="UP000887572">
    <property type="component" value="Unplaced"/>
</dbReference>
<protein>
    <submittedName>
        <fullName evidence="2">Transposase</fullName>
    </submittedName>
</protein>